<feature type="transmembrane region" description="Helical" evidence="9">
    <location>
        <begin position="71"/>
        <end position="95"/>
    </location>
</feature>
<comment type="similarity">
    <text evidence="7">Belongs to the adenylyl cyclase class-4/guanylyl cyclase family.</text>
</comment>
<evidence type="ECO:0000256" key="8">
    <source>
        <dbReference type="SAM" id="MobiDB-lite"/>
    </source>
</evidence>
<dbReference type="InterPro" id="IPR029787">
    <property type="entry name" value="Nucleotide_cyclase"/>
</dbReference>
<feature type="domain" description="Guanylate cyclase" evidence="10">
    <location>
        <begin position="455"/>
        <end position="569"/>
    </location>
</feature>
<evidence type="ECO:0000313" key="11">
    <source>
        <dbReference type="EMBL" id="GLC55960.1"/>
    </source>
</evidence>
<keyword evidence="6 7" id="KW-0456">Lyase</keyword>
<feature type="region of interest" description="Disordered" evidence="8">
    <location>
        <begin position="771"/>
        <end position="808"/>
    </location>
</feature>
<evidence type="ECO:0000256" key="7">
    <source>
        <dbReference type="RuleBase" id="RU000405"/>
    </source>
</evidence>
<dbReference type="EMBL" id="BRXU01000014">
    <property type="protein sequence ID" value="GLC55960.1"/>
    <property type="molecule type" value="Genomic_DNA"/>
</dbReference>
<evidence type="ECO:0000256" key="2">
    <source>
        <dbReference type="ARBA" id="ARBA00022692"/>
    </source>
</evidence>
<reference evidence="11 12" key="1">
    <citation type="journal article" date="2023" name="Commun. Biol.">
        <title>Reorganization of the ancestral sex-determining regions during the evolution of trioecy in Pleodorina starrii.</title>
        <authorList>
            <person name="Takahashi K."/>
            <person name="Suzuki S."/>
            <person name="Kawai-Toyooka H."/>
            <person name="Yamamoto K."/>
            <person name="Hamaji T."/>
            <person name="Ootsuki R."/>
            <person name="Yamaguchi H."/>
            <person name="Kawachi M."/>
            <person name="Higashiyama T."/>
            <person name="Nozaki H."/>
        </authorList>
    </citation>
    <scope>NUCLEOTIDE SEQUENCE [LARGE SCALE GENOMIC DNA]</scope>
    <source>
        <strain evidence="11 12">NIES-4479</strain>
    </source>
</reference>
<keyword evidence="12" id="KW-1185">Reference proteome</keyword>
<feature type="compositionally biased region" description="Low complexity" evidence="8">
    <location>
        <begin position="789"/>
        <end position="808"/>
    </location>
</feature>
<keyword evidence="2 9" id="KW-0812">Transmembrane</keyword>
<feature type="compositionally biased region" description="Gly residues" evidence="8">
    <location>
        <begin position="773"/>
        <end position="788"/>
    </location>
</feature>
<evidence type="ECO:0000259" key="10">
    <source>
        <dbReference type="PROSITE" id="PS50125"/>
    </source>
</evidence>
<accession>A0A9W6BQ65</accession>
<organism evidence="11 12">
    <name type="scientific">Pleodorina starrii</name>
    <dbReference type="NCBI Taxonomy" id="330485"/>
    <lineage>
        <taxon>Eukaryota</taxon>
        <taxon>Viridiplantae</taxon>
        <taxon>Chlorophyta</taxon>
        <taxon>core chlorophytes</taxon>
        <taxon>Chlorophyceae</taxon>
        <taxon>CS clade</taxon>
        <taxon>Chlamydomonadales</taxon>
        <taxon>Volvocaceae</taxon>
        <taxon>Pleodorina</taxon>
    </lineage>
</organism>
<dbReference type="InterPro" id="IPR050401">
    <property type="entry name" value="Cyclic_nucleotide_synthase"/>
</dbReference>
<feature type="transmembrane region" description="Helical" evidence="9">
    <location>
        <begin position="401"/>
        <end position="424"/>
    </location>
</feature>
<dbReference type="PROSITE" id="PS50125">
    <property type="entry name" value="GUANYLATE_CYCLASE_2"/>
    <property type="match status" value="1"/>
</dbReference>
<dbReference type="GO" id="GO:0004383">
    <property type="term" value="F:guanylate cyclase activity"/>
    <property type="evidence" value="ECO:0007669"/>
    <property type="project" value="TreeGrafter"/>
</dbReference>
<gene>
    <name evidence="11" type="primary">PLEST002904</name>
    <name evidence="11" type="ORF">PLESTB_001049300</name>
</gene>
<dbReference type="GO" id="GO:0035556">
    <property type="term" value="P:intracellular signal transduction"/>
    <property type="evidence" value="ECO:0007669"/>
    <property type="project" value="InterPro"/>
</dbReference>
<dbReference type="Pfam" id="PF00211">
    <property type="entry name" value="Guanylate_cyc"/>
    <property type="match status" value="1"/>
</dbReference>
<sequence length="808" mass="84689">MGSSERAQANDVEYCSEQSISASGAPKCKNFALSEGYGSQAGAEAQGLGHWWERWARRSQATLTVLLERPLLVTVSLLVLGALLSAGLAAVLTAARLDTTAARDLALNGIGSQVAASLQQALKTSCFGSELLGAVVVQSPNCSVLGASWDIITADIMSRVDANVVKQLEIDMAGVIWKVFPPFPPALSFLYGRDLLKRPEDRPGMIYSLKEKKTLILGPYNCTEGFKCAFTVTPVFLPAPSEEYDWGCGVQPYNCTDVDGTNLCWYPANKTKYWGQVSTMLNLDPFFSRSDERLVMLAHRGYEYKLWQEHTSSSNPYVLFASSAQDLVDPVVLKIEIENLIWYLELSPAGGWMPHWRDACLVAVVIGSCAVSLLVLWLLVSREQHNRLLRAMLPRKVIRQLQPLLLPLPLLPLLLPLPLLPLLLPLPLLPLLLPLPLLPLLLPLPLLPLLPLLLTPFQVVTLLNELFSVFDELTARNGVYKVETIGDALMCVAGCPVAEEAAVSARRIARMALDMVAAVEQFRPSLEGVRGVQIRVGIHSGPVVAGVVGTRMPRYCLFGDTVNTGSRMESTSVPMRIQVSASTAELLRSLPGDEFMLEPRGPVAVKGKGAMETFFLSETSSPCALTGRSNSLSMIVNRPVKSVTLLRQQSPSPARTHGSVRSGSASRTLLELLAAPNGAAAGGSLGGTVGGGSSGAGGSGGSRRLLAASSASGGLAAAAPPLPPRPLRPFGTAGQLTAVPVAAVCAGGGGGGGGSEGAVCIGNDPAGTAGALDGNGGGAAAAAQGGGAAEANEAASVSEEAAGSRAGS</sequence>
<feature type="region of interest" description="Disordered" evidence="8">
    <location>
        <begin position="646"/>
        <end position="665"/>
    </location>
</feature>
<keyword evidence="5 9" id="KW-0472">Membrane</keyword>
<evidence type="ECO:0000256" key="4">
    <source>
        <dbReference type="ARBA" id="ARBA00022989"/>
    </source>
</evidence>
<dbReference type="GO" id="GO:0005886">
    <property type="term" value="C:plasma membrane"/>
    <property type="evidence" value="ECO:0007669"/>
    <property type="project" value="TreeGrafter"/>
</dbReference>
<evidence type="ECO:0000256" key="1">
    <source>
        <dbReference type="ARBA" id="ARBA00004370"/>
    </source>
</evidence>
<evidence type="ECO:0000256" key="5">
    <source>
        <dbReference type="ARBA" id="ARBA00023136"/>
    </source>
</evidence>
<comment type="subcellular location">
    <subcellularLocation>
        <location evidence="1">Membrane</location>
    </subcellularLocation>
</comment>
<dbReference type="SUPFAM" id="SSF55073">
    <property type="entry name" value="Nucleotide cyclase"/>
    <property type="match status" value="1"/>
</dbReference>
<name>A0A9W6BQ65_9CHLO</name>
<dbReference type="SMART" id="SM00044">
    <property type="entry name" value="CYCc"/>
    <property type="match status" value="1"/>
</dbReference>
<protein>
    <recommendedName>
        <fullName evidence="10">Guanylate cyclase domain-containing protein</fullName>
    </recommendedName>
</protein>
<dbReference type="GO" id="GO:0001653">
    <property type="term" value="F:peptide receptor activity"/>
    <property type="evidence" value="ECO:0007669"/>
    <property type="project" value="TreeGrafter"/>
</dbReference>
<evidence type="ECO:0000256" key="3">
    <source>
        <dbReference type="ARBA" id="ARBA00022741"/>
    </source>
</evidence>
<dbReference type="GO" id="GO:0000166">
    <property type="term" value="F:nucleotide binding"/>
    <property type="evidence" value="ECO:0007669"/>
    <property type="project" value="UniProtKB-KW"/>
</dbReference>
<evidence type="ECO:0000313" key="12">
    <source>
        <dbReference type="Proteomes" id="UP001165080"/>
    </source>
</evidence>
<dbReference type="InterPro" id="IPR018297">
    <property type="entry name" value="A/G_cyclase_CS"/>
</dbReference>
<dbReference type="Gene3D" id="3.30.70.1230">
    <property type="entry name" value="Nucleotide cyclase"/>
    <property type="match status" value="1"/>
</dbReference>
<feature type="transmembrane region" description="Helical" evidence="9">
    <location>
        <begin position="361"/>
        <end position="380"/>
    </location>
</feature>
<dbReference type="InterPro" id="IPR001054">
    <property type="entry name" value="A/G_cyclase"/>
</dbReference>
<keyword evidence="3" id="KW-0547">Nucleotide-binding</keyword>
<dbReference type="GO" id="GO:0007168">
    <property type="term" value="P:receptor guanylyl cyclase signaling pathway"/>
    <property type="evidence" value="ECO:0007669"/>
    <property type="project" value="TreeGrafter"/>
</dbReference>
<evidence type="ECO:0000256" key="9">
    <source>
        <dbReference type="SAM" id="Phobius"/>
    </source>
</evidence>
<dbReference type="PANTHER" id="PTHR11920">
    <property type="entry name" value="GUANYLYL CYCLASE"/>
    <property type="match status" value="1"/>
</dbReference>
<comment type="caution">
    <text evidence="11">The sequence shown here is derived from an EMBL/GenBank/DDBJ whole genome shotgun (WGS) entry which is preliminary data.</text>
</comment>
<dbReference type="Proteomes" id="UP001165080">
    <property type="component" value="Unassembled WGS sequence"/>
</dbReference>
<evidence type="ECO:0000256" key="6">
    <source>
        <dbReference type="ARBA" id="ARBA00023239"/>
    </source>
</evidence>
<dbReference type="CDD" id="cd07302">
    <property type="entry name" value="CHD"/>
    <property type="match status" value="1"/>
</dbReference>
<dbReference type="PANTHER" id="PTHR11920:SF335">
    <property type="entry name" value="GUANYLATE CYCLASE"/>
    <property type="match status" value="1"/>
</dbReference>
<dbReference type="PROSITE" id="PS00452">
    <property type="entry name" value="GUANYLATE_CYCLASE_1"/>
    <property type="match status" value="1"/>
</dbReference>
<dbReference type="GO" id="GO:0004016">
    <property type="term" value="F:adenylate cyclase activity"/>
    <property type="evidence" value="ECO:0007669"/>
    <property type="project" value="TreeGrafter"/>
</dbReference>
<dbReference type="AlphaFoldDB" id="A0A9W6BQ65"/>
<proteinExistence type="inferred from homology"/>
<keyword evidence="4 9" id="KW-1133">Transmembrane helix</keyword>